<dbReference type="PROSITE" id="PS51257">
    <property type="entry name" value="PROKAR_LIPOPROTEIN"/>
    <property type="match status" value="1"/>
</dbReference>
<dbReference type="Gene3D" id="1.20.1270.180">
    <property type="match status" value="1"/>
</dbReference>
<name>A0ABT2T500_9FIRM</name>
<keyword evidence="5" id="KW-1185">Reference proteome</keyword>
<dbReference type="EMBL" id="JAOQKJ010000010">
    <property type="protein sequence ID" value="MCU6745324.1"/>
    <property type="molecule type" value="Genomic_DNA"/>
</dbReference>
<feature type="chain" id="PRO_5047254699" evidence="2">
    <location>
        <begin position="25"/>
        <end position="323"/>
    </location>
</feature>
<feature type="signal peptide" evidence="2">
    <location>
        <begin position="1"/>
        <end position="24"/>
    </location>
</feature>
<protein>
    <submittedName>
        <fullName evidence="4">DUF1311 domain-containing protein</fullName>
    </submittedName>
</protein>
<reference evidence="4 5" key="1">
    <citation type="journal article" date="2021" name="ISME Commun">
        <title>Automated analysis of genomic sequences facilitates high-throughput and comprehensive description of bacteria.</title>
        <authorList>
            <person name="Hitch T.C.A."/>
        </authorList>
    </citation>
    <scope>NUCLEOTIDE SEQUENCE [LARGE SCALE GENOMIC DNA]</scope>
    <source>
        <strain evidence="4 5">Sanger_18</strain>
    </source>
</reference>
<evidence type="ECO:0000313" key="4">
    <source>
        <dbReference type="EMBL" id="MCU6745324.1"/>
    </source>
</evidence>
<evidence type="ECO:0000313" key="5">
    <source>
        <dbReference type="Proteomes" id="UP001652432"/>
    </source>
</evidence>
<dbReference type="PANTHER" id="PTHR39176">
    <property type="entry name" value="PERIPLASMIC PROTEIN-RELATED"/>
    <property type="match status" value="1"/>
</dbReference>
<evidence type="ECO:0000256" key="1">
    <source>
        <dbReference type="SAM" id="MobiDB-lite"/>
    </source>
</evidence>
<dbReference type="InterPro" id="IPR009739">
    <property type="entry name" value="LprI-like_N"/>
</dbReference>
<sequence>MNKKKKITILVCTLFMVFSLGACGKTKEDAAVVTQQESSLQIESMDEETTSEESTTFNNGEEDDIELKDTIEIDFTYDYTEDIKADVAYVVSNSSSLQEELKNIDTITQKYTLLAESALTQGEMNVASQWLYVIWDTELNNLWSRFSSLANQNTKEMVLEEQRNWIAMKEEVTLMSLGSQEENGSMYPMLVNSLWEEKTKNRAYFIANELAQIEGESFAMPEASTKYGLFVDNQGTDAVYSSLITQQSWEGEDEAIISVYRLGEIEGSFIDNGNGNLDFTSDDGSIKGTIQINGWNGATFEVTETIGAVPFSVGEKFEFPFAF</sequence>
<dbReference type="RefSeq" id="WP_262575356.1">
    <property type="nucleotide sequence ID" value="NZ_JAOQKJ010000010.1"/>
</dbReference>
<dbReference type="PANTHER" id="PTHR39176:SF1">
    <property type="entry name" value="PERIPLASMIC PROTEIN"/>
    <property type="match status" value="1"/>
</dbReference>
<accession>A0ABT2T500</accession>
<dbReference type="Pfam" id="PF07007">
    <property type="entry name" value="LprI"/>
    <property type="match status" value="1"/>
</dbReference>
<keyword evidence="2" id="KW-0732">Signal</keyword>
<evidence type="ECO:0000259" key="3">
    <source>
        <dbReference type="Pfam" id="PF07007"/>
    </source>
</evidence>
<gene>
    <name evidence="4" type="ORF">OCV77_12635</name>
</gene>
<proteinExistence type="predicted"/>
<evidence type="ECO:0000256" key="2">
    <source>
        <dbReference type="SAM" id="SignalP"/>
    </source>
</evidence>
<organism evidence="4 5">
    <name type="scientific">Suilimivivens aceti</name>
    <dbReference type="NCBI Taxonomy" id="2981774"/>
    <lineage>
        <taxon>Bacteria</taxon>
        <taxon>Bacillati</taxon>
        <taxon>Bacillota</taxon>
        <taxon>Clostridia</taxon>
        <taxon>Lachnospirales</taxon>
        <taxon>Lachnospiraceae</taxon>
        <taxon>Suilimivivens</taxon>
    </lineage>
</organism>
<dbReference type="Proteomes" id="UP001652432">
    <property type="component" value="Unassembled WGS sequence"/>
</dbReference>
<feature type="domain" description="Lysozyme inhibitor LprI-like N-terminal" evidence="3">
    <location>
        <begin position="117"/>
        <end position="204"/>
    </location>
</feature>
<comment type="caution">
    <text evidence="4">The sequence shown here is derived from an EMBL/GenBank/DDBJ whole genome shotgun (WGS) entry which is preliminary data.</text>
</comment>
<feature type="region of interest" description="Disordered" evidence="1">
    <location>
        <begin position="37"/>
        <end position="62"/>
    </location>
</feature>